<dbReference type="GO" id="GO:0005886">
    <property type="term" value="C:plasma membrane"/>
    <property type="evidence" value="ECO:0007669"/>
    <property type="project" value="UniProtKB-SubCell"/>
</dbReference>
<dbReference type="AlphaFoldDB" id="A0AAN4ASK6"/>
<comment type="subcellular location">
    <subcellularLocation>
        <location evidence="1">Cell membrane</location>
        <topology evidence="1">Multi-pass membrane protein</topology>
    </subcellularLocation>
</comment>
<gene>
    <name evidence="7" type="ORF">HMPREF1127_0841</name>
</gene>
<dbReference type="PANTHER" id="PTHR43823:SF3">
    <property type="entry name" value="MULTIDRUG EXPORT PROTEIN MEPA"/>
    <property type="match status" value="1"/>
</dbReference>
<dbReference type="Proteomes" id="UP000003120">
    <property type="component" value="Unassembled WGS sequence"/>
</dbReference>
<keyword evidence="3 6" id="KW-0812">Transmembrane</keyword>
<dbReference type="GO" id="GO:0015297">
    <property type="term" value="F:antiporter activity"/>
    <property type="evidence" value="ECO:0007669"/>
    <property type="project" value="InterPro"/>
</dbReference>
<dbReference type="GO" id="GO:0042910">
    <property type="term" value="F:xenobiotic transmembrane transporter activity"/>
    <property type="evidence" value="ECO:0007669"/>
    <property type="project" value="InterPro"/>
</dbReference>
<dbReference type="RefSeq" id="WP_005963906.1">
    <property type="nucleotide sequence ID" value="NZ_ALKK01000073.1"/>
</dbReference>
<dbReference type="PANTHER" id="PTHR43823">
    <property type="entry name" value="SPORULATION PROTEIN YKVU"/>
    <property type="match status" value="1"/>
</dbReference>
<evidence type="ECO:0000256" key="4">
    <source>
        <dbReference type="ARBA" id="ARBA00022989"/>
    </source>
</evidence>
<evidence type="ECO:0000256" key="6">
    <source>
        <dbReference type="SAM" id="Phobius"/>
    </source>
</evidence>
<feature type="transmembrane region" description="Helical" evidence="6">
    <location>
        <begin position="20"/>
        <end position="37"/>
    </location>
</feature>
<dbReference type="EMBL" id="ALKK01000073">
    <property type="protein sequence ID" value="EJU15729.1"/>
    <property type="molecule type" value="Genomic_DNA"/>
</dbReference>
<evidence type="ECO:0000313" key="7">
    <source>
        <dbReference type="EMBL" id="EJU15729.1"/>
    </source>
</evidence>
<proteinExistence type="predicted"/>
<evidence type="ECO:0000256" key="3">
    <source>
        <dbReference type="ARBA" id="ARBA00022692"/>
    </source>
</evidence>
<keyword evidence="2" id="KW-1003">Cell membrane</keyword>
<keyword evidence="4 6" id="KW-1133">Transmembrane helix</keyword>
<dbReference type="InterPro" id="IPR002528">
    <property type="entry name" value="MATE_fam"/>
</dbReference>
<organism evidence="7 8">
    <name type="scientific">Fusobacterium necrophorum subsp. funduliforme Fnf 1007</name>
    <dbReference type="NCBI Taxonomy" id="1161424"/>
    <lineage>
        <taxon>Bacteria</taxon>
        <taxon>Fusobacteriati</taxon>
        <taxon>Fusobacteriota</taxon>
        <taxon>Fusobacteriia</taxon>
        <taxon>Fusobacteriales</taxon>
        <taxon>Fusobacteriaceae</taxon>
        <taxon>Fusobacterium</taxon>
    </lineage>
</organism>
<dbReference type="InterPro" id="IPR051327">
    <property type="entry name" value="MATE_MepA_subfamily"/>
</dbReference>
<evidence type="ECO:0000256" key="2">
    <source>
        <dbReference type="ARBA" id="ARBA00022475"/>
    </source>
</evidence>
<keyword evidence="5 6" id="KW-0472">Membrane</keyword>
<dbReference type="GeneID" id="75075664"/>
<evidence type="ECO:0000313" key="8">
    <source>
        <dbReference type="Proteomes" id="UP000003120"/>
    </source>
</evidence>
<dbReference type="Pfam" id="PF01554">
    <property type="entry name" value="MatE"/>
    <property type="match status" value="1"/>
</dbReference>
<name>A0AAN4ASK6_9FUSO</name>
<sequence length="68" mass="7449">MNDKVKIMSEENITKALFKLGMPMVISMLVMALYNVVDTYFVSGLGKQSVAAVSVAFPISLIFFSGRV</sequence>
<protein>
    <submittedName>
        <fullName evidence="7">MATE domain protein</fullName>
    </submittedName>
</protein>
<reference evidence="7 8" key="1">
    <citation type="submission" date="2012-07" db="EMBL/GenBank/DDBJ databases">
        <authorList>
            <person name="Durkin A.S."/>
            <person name="McCorrison J."/>
            <person name="Torralba M."/>
            <person name="Gillis M."/>
            <person name="Methe B."/>
            <person name="Sutton G."/>
            <person name="Nelson K.E."/>
        </authorList>
    </citation>
    <scope>NUCLEOTIDE SEQUENCE [LARGE SCALE GENOMIC DNA]</scope>
    <source>
        <strain evidence="7 8">Fnf 1007</strain>
    </source>
</reference>
<comment type="caution">
    <text evidence="7">The sequence shown here is derived from an EMBL/GenBank/DDBJ whole genome shotgun (WGS) entry which is preliminary data.</text>
</comment>
<accession>A0AAN4ASK6</accession>
<evidence type="ECO:0000256" key="5">
    <source>
        <dbReference type="ARBA" id="ARBA00023136"/>
    </source>
</evidence>
<evidence type="ECO:0000256" key="1">
    <source>
        <dbReference type="ARBA" id="ARBA00004651"/>
    </source>
</evidence>
<feature type="transmembrane region" description="Helical" evidence="6">
    <location>
        <begin position="49"/>
        <end position="66"/>
    </location>
</feature>